<dbReference type="InterPro" id="IPR002932">
    <property type="entry name" value="Glu_synthdom"/>
</dbReference>
<dbReference type="OrthoDB" id="9758182at2"/>
<evidence type="ECO:0000259" key="2">
    <source>
        <dbReference type="Pfam" id="PF01645"/>
    </source>
</evidence>
<dbReference type="SUPFAM" id="SSF51395">
    <property type="entry name" value="FMN-linked oxidoreductases"/>
    <property type="match status" value="1"/>
</dbReference>
<dbReference type="GO" id="GO:0006537">
    <property type="term" value="P:glutamate biosynthetic process"/>
    <property type="evidence" value="ECO:0007669"/>
    <property type="project" value="InterPro"/>
</dbReference>
<dbReference type="InterPro" id="IPR013785">
    <property type="entry name" value="Aldolase_TIM"/>
</dbReference>
<comment type="similarity">
    <text evidence="1">Belongs to the glutamate synthase family.</text>
</comment>
<evidence type="ECO:0000313" key="4">
    <source>
        <dbReference type="Proteomes" id="UP000293296"/>
    </source>
</evidence>
<keyword evidence="4" id="KW-1185">Reference proteome</keyword>
<evidence type="ECO:0000256" key="1">
    <source>
        <dbReference type="ARBA" id="ARBA00009716"/>
    </source>
</evidence>
<accession>A0A4P6HPT4</accession>
<dbReference type="Gene3D" id="3.20.20.70">
    <property type="entry name" value="Aldolase class I"/>
    <property type="match status" value="1"/>
</dbReference>
<sequence>MRNLSKTNDVLGTTNRGNVAPSGLCTLCRADCAGKCETWLSSLKGRAMLYPRDFGIVTAGSGNTEHVGVSYDALRIQGYNYGAHAVAAGRTTNPDDCLFTNVNLETAFGKGLKARLPLMTGALGSTFIAAKYWDSFAIGCALAGLPIVIGENVVGVDRAAVIENGKITAAPELDRRIDGYLRYFDGYGAVIVQLNVEDARNGVAEYVADKYGDKVVVELKWGQGAKNIGGEIEVKSLDYALFLKKRGYLVDPDPQDPAVVEAFQNGAVKGFARHSRLGYTDLAGNDAVREAFAANVAYLRSLGFRNISLKTGAYGMEALALSLRCATDAGLDLLTIDGAGGGTGMSPWNMMETWGVPSILLHAKAAEYAALLASRGQRVVDLSFAGGLAREDHIFKALALGAPYVKLVCMGRAVMIPGFLGSNIEGALNPARREAVSGNWDSLPKTVTDIGRTPEELFAAYSTVKEKVGADEMANIPYGAVAICTLADKLGAGLQQLLAGARKFAVTSIDRRDIASANRETERETGVPFITDVQDEVARGVLLG</sequence>
<dbReference type="RefSeq" id="WP_129351516.1">
    <property type="nucleotide sequence ID" value="NZ_CP026538.1"/>
</dbReference>
<dbReference type="EMBL" id="CP026538">
    <property type="protein sequence ID" value="QAZ67188.1"/>
    <property type="molecule type" value="Genomic_DNA"/>
</dbReference>
<protein>
    <submittedName>
        <fullName evidence="3">FMN-binding glutamate synthase family protein</fullName>
    </submittedName>
</protein>
<dbReference type="KEGG" id="dcb:C3Y92_08075"/>
<name>A0A4P6HPT4_9BACT</name>
<evidence type="ECO:0000313" key="3">
    <source>
        <dbReference type="EMBL" id="QAZ67188.1"/>
    </source>
</evidence>
<dbReference type="GO" id="GO:0015930">
    <property type="term" value="F:glutamate synthase activity"/>
    <property type="evidence" value="ECO:0007669"/>
    <property type="project" value="InterPro"/>
</dbReference>
<feature type="domain" description="Glutamate synthase" evidence="2">
    <location>
        <begin position="296"/>
        <end position="415"/>
    </location>
</feature>
<dbReference type="Proteomes" id="UP000293296">
    <property type="component" value="Chromosome"/>
</dbReference>
<gene>
    <name evidence="3" type="ORF">C3Y92_08075</name>
</gene>
<reference evidence="3 4" key="1">
    <citation type="submission" date="2018-02" db="EMBL/GenBank/DDBJ databases">
        <title>Genome sequence of Desulfovibrio carbinolicus DSM 3852.</title>
        <authorList>
            <person name="Wilbanks E."/>
            <person name="Skennerton C.T."/>
            <person name="Orphan V.J."/>
        </authorList>
    </citation>
    <scope>NUCLEOTIDE SEQUENCE [LARGE SCALE GENOMIC DNA]</scope>
    <source>
        <strain evidence="3 4">DSM 3852</strain>
    </source>
</reference>
<dbReference type="AlphaFoldDB" id="A0A4P6HPT4"/>
<dbReference type="Pfam" id="PF01645">
    <property type="entry name" value="Glu_synthase"/>
    <property type="match status" value="1"/>
</dbReference>
<organism evidence="3 4">
    <name type="scientific">Solidesulfovibrio carbinolicus</name>
    <dbReference type="NCBI Taxonomy" id="296842"/>
    <lineage>
        <taxon>Bacteria</taxon>
        <taxon>Pseudomonadati</taxon>
        <taxon>Thermodesulfobacteriota</taxon>
        <taxon>Desulfovibrionia</taxon>
        <taxon>Desulfovibrionales</taxon>
        <taxon>Desulfovibrionaceae</taxon>
        <taxon>Solidesulfovibrio</taxon>
    </lineage>
</organism>
<proteinExistence type="inferred from homology"/>